<dbReference type="InterPro" id="IPR001766">
    <property type="entry name" value="Fork_head_dom"/>
</dbReference>
<keyword evidence="2" id="KW-0678">Repressor</keyword>
<keyword evidence="6" id="KW-0805">Transcription regulation</keyword>
<evidence type="ECO:0000256" key="11">
    <source>
        <dbReference type="SAM" id="MobiDB-lite"/>
    </source>
</evidence>
<keyword evidence="7 10" id="KW-0238">DNA-binding</keyword>
<organism evidence="13 14">
    <name type="scientific">Triplophysa rosa</name>
    <name type="common">Cave loach</name>
    <dbReference type="NCBI Taxonomy" id="992332"/>
    <lineage>
        <taxon>Eukaryota</taxon>
        <taxon>Metazoa</taxon>
        <taxon>Chordata</taxon>
        <taxon>Craniata</taxon>
        <taxon>Vertebrata</taxon>
        <taxon>Euteleostomi</taxon>
        <taxon>Actinopterygii</taxon>
        <taxon>Neopterygii</taxon>
        <taxon>Teleostei</taxon>
        <taxon>Ostariophysi</taxon>
        <taxon>Cypriniformes</taxon>
        <taxon>Nemacheilidae</taxon>
        <taxon>Triplophysa</taxon>
    </lineage>
</organism>
<dbReference type="SMART" id="SM00339">
    <property type="entry name" value="FH"/>
    <property type="match status" value="1"/>
</dbReference>
<keyword evidence="4" id="KW-0863">Zinc-finger</keyword>
<dbReference type="InterPro" id="IPR036390">
    <property type="entry name" value="WH_DNA-bd_sf"/>
</dbReference>
<dbReference type="PROSITE" id="PS00658">
    <property type="entry name" value="FORK_HEAD_2"/>
    <property type="match status" value="1"/>
</dbReference>
<dbReference type="PRINTS" id="PR00053">
    <property type="entry name" value="FORKHEAD"/>
</dbReference>
<keyword evidence="14" id="KW-1185">Reference proteome</keyword>
<evidence type="ECO:0000256" key="6">
    <source>
        <dbReference type="ARBA" id="ARBA00023015"/>
    </source>
</evidence>
<feature type="non-terminal residue" evidence="13">
    <location>
        <position position="468"/>
    </location>
</feature>
<dbReference type="InterPro" id="IPR047413">
    <property type="entry name" value="FH_FOXP3"/>
</dbReference>
<gene>
    <name evidence="13" type="ORF">IRJ41_019690</name>
</gene>
<dbReference type="Pfam" id="PF00250">
    <property type="entry name" value="Forkhead"/>
    <property type="match status" value="1"/>
</dbReference>
<dbReference type="PROSITE" id="PS50039">
    <property type="entry name" value="FORK_HEAD_3"/>
    <property type="match status" value="1"/>
</dbReference>
<sequence>QGAKRDGSHMAVNPIPCSGIRHDRQVFSEYKSWILSTCSDALCECGRGGIYSLRKQDDLSSFSWNNKTWLSCTCDQPLQTNSTGRKRLTTKTQGMPQSERESGREYEHQPTLKEERDASPPRLNNCSSLPCDGHCSSEGAGDEERMQFLQLVFQNSRVGQIRPSVLRSTAFLLQANESNQTAMSRRKDTSHSAQISIQAVPSSLVQTEMESSSSLFVNGQCRWPGCDEVFAGYSLFLRHLNRDHKTGERTMAQWRVQQDLVRHMENQLIQEKQRLLAMQLHLRLFENISTHTGGTSGLWKPLAPNFPPLGKPDGRTEKANEAPVRQGHWHTPPPHLLPDFVSSVEYYKYANVRPPYTYAFLIRWSILEAPEKERTLNEIYNWFTRMFFFFRYNVPTWKNAVRHNLSLHKCFVRVDGRTGAVWTVDEKEFQKRKGQKINRDYTLKWLTPFLHSPSHDPSDLSMTAADSQ</sequence>
<dbReference type="CDD" id="cd20066">
    <property type="entry name" value="FH_FOXP3"/>
    <property type="match status" value="1"/>
</dbReference>
<dbReference type="AlphaFoldDB" id="A0A9W7TFM7"/>
<feature type="domain" description="Fork-head" evidence="12">
    <location>
        <begin position="353"/>
        <end position="439"/>
    </location>
</feature>
<dbReference type="GO" id="GO:0005634">
    <property type="term" value="C:nucleus"/>
    <property type="evidence" value="ECO:0007669"/>
    <property type="project" value="UniProtKB-SubCell"/>
</dbReference>
<evidence type="ECO:0000256" key="2">
    <source>
        <dbReference type="ARBA" id="ARBA00022491"/>
    </source>
</evidence>
<name>A0A9W7TFM7_TRIRA</name>
<keyword evidence="3" id="KW-0479">Metal-binding</keyword>
<dbReference type="FunFam" id="1.10.10.10:FF:000010">
    <property type="entry name" value="Forkhead box P2 isoform B"/>
    <property type="match status" value="1"/>
</dbReference>
<evidence type="ECO:0000256" key="4">
    <source>
        <dbReference type="ARBA" id="ARBA00022771"/>
    </source>
</evidence>
<dbReference type="GO" id="GO:0008270">
    <property type="term" value="F:zinc ion binding"/>
    <property type="evidence" value="ECO:0007669"/>
    <property type="project" value="UniProtKB-KW"/>
</dbReference>
<dbReference type="PROSITE" id="PS00028">
    <property type="entry name" value="ZINC_FINGER_C2H2_1"/>
    <property type="match status" value="1"/>
</dbReference>
<evidence type="ECO:0000256" key="8">
    <source>
        <dbReference type="ARBA" id="ARBA00023163"/>
    </source>
</evidence>
<evidence type="ECO:0000256" key="9">
    <source>
        <dbReference type="ARBA" id="ARBA00023242"/>
    </source>
</evidence>
<dbReference type="Gene3D" id="1.10.10.10">
    <property type="entry name" value="Winged helix-like DNA-binding domain superfamily/Winged helix DNA-binding domain"/>
    <property type="match status" value="1"/>
</dbReference>
<feature type="DNA-binding region" description="Fork-head" evidence="10">
    <location>
        <begin position="353"/>
        <end position="439"/>
    </location>
</feature>
<dbReference type="InterPro" id="IPR032354">
    <property type="entry name" value="FOXP-CC"/>
</dbReference>
<comment type="caution">
    <text evidence="13">The sequence shown here is derived from an EMBL/GenBank/DDBJ whole genome shotgun (WGS) entry which is preliminary data.</text>
</comment>
<dbReference type="GO" id="GO:0001227">
    <property type="term" value="F:DNA-binding transcription repressor activity, RNA polymerase II-specific"/>
    <property type="evidence" value="ECO:0007669"/>
    <property type="project" value="TreeGrafter"/>
</dbReference>
<dbReference type="Gene3D" id="1.20.5.340">
    <property type="match status" value="1"/>
</dbReference>
<dbReference type="GO" id="GO:0000978">
    <property type="term" value="F:RNA polymerase II cis-regulatory region sequence-specific DNA binding"/>
    <property type="evidence" value="ECO:0007669"/>
    <property type="project" value="TreeGrafter"/>
</dbReference>
<dbReference type="InterPro" id="IPR050998">
    <property type="entry name" value="FOXP"/>
</dbReference>
<dbReference type="InterPro" id="IPR036388">
    <property type="entry name" value="WH-like_DNA-bd_sf"/>
</dbReference>
<evidence type="ECO:0000256" key="1">
    <source>
        <dbReference type="ARBA" id="ARBA00004123"/>
    </source>
</evidence>
<comment type="subcellular location">
    <subcellularLocation>
        <location evidence="1 10">Nucleus</location>
    </subcellularLocation>
</comment>
<protein>
    <submittedName>
        <fullName evidence="13">Forkhead box protein P3</fullName>
    </submittedName>
</protein>
<feature type="region of interest" description="Disordered" evidence="11">
    <location>
        <begin position="82"/>
        <end position="125"/>
    </location>
</feature>
<accession>A0A9W7TFM7</accession>
<proteinExistence type="predicted"/>
<evidence type="ECO:0000259" key="12">
    <source>
        <dbReference type="PROSITE" id="PS50039"/>
    </source>
</evidence>
<dbReference type="SUPFAM" id="SSF46785">
    <property type="entry name" value="Winged helix' DNA-binding domain"/>
    <property type="match status" value="1"/>
</dbReference>
<evidence type="ECO:0000256" key="10">
    <source>
        <dbReference type="PROSITE-ProRule" id="PRU00089"/>
    </source>
</evidence>
<keyword evidence="9 10" id="KW-0539">Nucleus</keyword>
<evidence type="ECO:0000256" key="7">
    <source>
        <dbReference type="ARBA" id="ARBA00023125"/>
    </source>
</evidence>
<dbReference type="Proteomes" id="UP001059041">
    <property type="component" value="Linkage Group LG17"/>
</dbReference>
<evidence type="ECO:0000313" key="14">
    <source>
        <dbReference type="Proteomes" id="UP001059041"/>
    </source>
</evidence>
<evidence type="ECO:0000256" key="3">
    <source>
        <dbReference type="ARBA" id="ARBA00022723"/>
    </source>
</evidence>
<dbReference type="PANTHER" id="PTHR45796:SF2">
    <property type="entry name" value="FORKHEAD BOX P3"/>
    <property type="match status" value="1"/>
</dbReference>
<evidence type="ECO:0000256" key="5">
    <source>
        <dbReference type="ARBA" id="ARBA00022833"/>
    </source>
</evidence>
<dbReference type="PANTHER" id="PTHR45796">
    <property type="entry name" value="FORKHEAD BOX P, ISOFORM C"/>
    <property type="match status" value="1"/>
</dbReference>
<reference evidence="13" key="1">
    <citation type="submission" date="2021-02" db="EMBL/GenBank/DDBJ databases">
        <title>Comparative genomics reveals that relaxation of natural selection precedes convergent phenotypic evolution of cavefish.</title>
        <authorList>
            <person name="Peng Z."/>
        </authorList>
    </citation>
    <scope>NUCLEOTIDE SEQUENCE</scope>
    <source>
        <tissue evidence="13">Muscle</tissue>
    </source>
</reference>
<dbReference type="Pfam" id="PF16159">
    <property type="entry name" value="FOXP-CC"/>
    <property type="match status" value="1"/>
</dbReference>
<dbReference type="EMBL" id="JAFHDT010000017">
    <property type="protein sequence ID" value="KAI7797800.1"/>
    <property type="molecule type" value="Genomic_DNA"/>
</dbReference>
<dbReference type="InterPro" id="IPR030456">
    <property type="entry name" value="TF_fork_head_CS_2"/>
</dbReference>
<keyword evidence="5" id="KW-0862">Zinc</keyword>
<feature type="compositionally biased region" description="Basic and acidic residues" evidence="11">
    <location>
        <begin position="98"/>
        <end position="119"/>
    </location>
</feature>
<keyword evidence="8" id="KW-0804">Transcription</keyword>
<dbReference type="InterPro" id="IPR013087">
    <property type="entry name" value="Znf_C2H2_type"/>
</dbReference>
<evidence type="ECO:0000313" key="13">
    <source>
        <dbReference type="EMBL" id="KAI7797800.1"/>
    </source>
</evidence>